<dbReference type="EMBL" id="JACAZF010000003">
    <property type="protein sequence ID" value="KAF7310133.1"/>
    <property type="molecule type" value="Genomic_DNA"/>
</dbReference>
<dbReference type="SMART" id="SM00426">
    <property type="entry name" value="TEA"/>
    <property type="match status" value="1"/>
</dbReference>
<keyword evidence="4" id="KW-0804">Transcription</keyword>
<evidence type="ECO:0000256" key="7">
    <source>
        <dbReference type="SAM" id="MobiDB-lite"/>
    </source>
</evidence>
<keyword evidence="3" id="KW-0805">Transcription regulation</keyword>
<dbReference type="Pfam" id="PF01285">
    <property type="entry name" value="TEA"/>
    <property type="match status" value="1"/>
</dbReference>
<dbReference type="Proteomes" id="UP000636479">
    <property type="component" value="Unassembled WGS sequence"/>
</dbReference>
<dbReference type="GO" id="GO:0000981">
    <property type="term" value="F:DNA-binding transcription factor activity, RNA polymerase II-specific"/>
    <property type="evidence" value="ECO:0007669"/>
    <property type="project" value="TreeGrafter"/>
</dbReference>
<feature type="compositionally biased region" description="Low complexity" evidence="7">
    <location>
        <begin position="7"/>
        <end position="57"/>
    </location>
</feature>
<dbReference type="GO" id="GO:0000978">
    <property type="term" value="F:RNA polymerase II cis-regulatory region sequence-specific DNA binding"/>
    <property type="evidence" value="ECO:0007669"/>
    <property type="project" value="TreeGrafter"/>
</dbReference>
<evidence type="ECO:0000259" key="8">
    <source>
        <dbReference type="PROSITE" id="PS51088"/>
    </source>
</evidence>
<dbReference type="InterPro" id="IPR050937">
    <property type="entry name" value="TEC1_TEAD_TF"/>
</dbReference>
<evidence type="ECO:0000256" key="6">
    <source>
        <dbReference type="PROSITE-ProRule" id="PRU00505"/>
    </source>
</evidence>
<evidence type="ECO:0000313" key="9">
    <source>
        <dbReference type="EMBL" id="KAF7310133.1"/>
    </source>
</evidence>
<comment type="similarity">
    <text evidence="2">Belongs to the TEC1 family.</text>
</comment>
<gene>
    <name evidence="9" type="ORF">MIND_00386700</name>
</gene>
<feature type="compositionally biased region" description="Low complexity" evidence="7">
    <location>
        <begin position="184"/>
        <end position="202"/>
    </location>
</feature>
<dbReference type="InterPro" id="IPR038096">
    <property type="entry name" value="TEA/ATTS_sf"/>
</dbReference>
<accession>A0A8H6T359</accession>
<dbReference type="PROSITE" id="PS51088">
    <property type="entry name" value="TEA_2"/>
    <property type="match status" value="1"/>
</dbReference>
<dbReference type="InterPro" id="IPR000818">
    <property type="entry name" value="TEA/ATTS_dom"/>
</dbReference>
<feature type="region of interest" description="Disordered" evidence="7">
    <location>
        <begin position="1"/>
        <end position="64"/>
    </location>
</feature>
<evidence type="ECO:0000256" key="3">
    <source>
        <dbReference type="ARBA" id="ARBA00023015"/>
    </source>
</evidence>
<evidence type="ECO:0000256" key="2">
    <source>
        <dbReference type="ARBA" id="ARBA00008421"/>
    </source>
</evidence>
<comment type="subcellular location">
    <subcellularLocation>
        <location evidence="1">Nucleus</location>
    </subcellularLocation>
</comment>
<evidence type="ECO:0000256" key="4">
    <source>
        <dbReference type="ARBA" id="ARBA00023163"/>
    </source>
</evidence>
<evidence type="ECO:0000313" key="10">
    <source>
        <dbReference type="Proteomes" id="UP000636479"/>
    </source>
</evidence>
<keyword evidence="10" id="KW-1185">Reference proteome</keyword>
<protein>
    <submittedName>
        <fullName evidence="9">TEA domain-containing protein</fullName>
    </submittedName>
</protein>
<evidence type="ECO:0000256" key="5">
    <source>
        <dbReference type="ARBA" id="ARBA00023242"/>
    </source>
</evidence>
<name>A0A8H6T359_9AGAR</name>
<dbReference type="PANTHER" id="PTHR11834:SF0">
    <property type="entry name" value="PROTEIN SCALLOPED"/>
    <property type="match status" value="1"/>
</dbReference>
<dbReference type="GO" id="GO:0005634">
    <property type="term" value="C:nucleus"/>
    <property type="evidence" value="ECO:0007669"/>
    <property type="project" value="UniProtKB-SubCell"/>
</dbReference>
<dbReference type="OrthoDB" id="10006572at2759"/>
<dbReference type="Gene3D" id="6.10.20.40">
    <property type="entry name" value="TEA/ATTS domain"/>
    <property type="match status" value="1"/>
</dbReference>
<keyword evidence="5" id="KW-0539">Nucleus</keyword>
<dbReference type="AlphaFoldDB" id="A0A8H6T359"/>
<evidence type="ECO:0000256" key="1">
    <source>
        <dbReference type="ARBA" id="ARBA00004123"/>
    </source>
</evidence>
<reference evidence="9" key="1">
    <citation type="submission" date="2020-05" db="EMBL/GenBank/DDBJ databases">
        <title>Mycena genomes resolve the evolution of fungal bioluminescence.</title>
        <authorList>
            <person name="Tsai I.J."/>
        </authorList>
    </citation>
    <scope>NUCLEOTIDE SEQUENCE</scope>
    <source>
        <strain evidence="9">171206Taipei</strain>
    </source>
</reference>
<sequence>MARRSRAPSSPRSDAASASGSPASVCASLSPPGSSSSASSSALSSCPSRSPSPQTSPQLKVDNEQEAWSALQKAETGDVLRSVLTVRRTWKTADGGETVWPVELEAALLEGLERYVPEDTRETRLLGRFPRRNRFISQYILAKTGKHRTPKQVGSRLQQLRESRAGGGEKLLHLLSPFKTAQDAPSSSTPSLSGSPTPSALSFFEPPSSSVPHTTIFIDVLPAPHYDILSHSPSYALPEPTENSFQASLHPRPIASIDSLSAFTSAAPLSAHSRFTVLSESAGLALHAETVPLELISDTTSDVLFAPVYRYGARIVPRYWNVIVQSPDPTRFTIFQEIVKDDSAASVLFTATYRFRYPAVGLPQSPALSLLDLDMSMPLDTHFGSGLDLPLPWSLL</sequence>
<dbReference type="PANTHER" id="PTHR11834">
    <property type="entry name" value="TRANSCRIPTIONAL ENHANCER FACTOR TEF RELATED"/>
    <property type="match status" value="1"/>
</dbReference>
<dbReference type="GeneID" id="59343214"/>
<proteinExistence type="inferred from homology"/>
<feature type="DNA-binding region" description="TEA" evidence="6">
    <location>
        <begin position="93"/>
        <end position="167"/>
    </location>
</feature>
<feature type="region of interest" description="Disordered" evidence="7">
    <location>
        <begin position="179"/>
        <end position="206"/>
    </location>
</feature>
<feature type="domain" description="TEA" evidence="8">
    <location>
        <begin position="93"/>
        <end position="167"/>
    </location>
</feature>
<comment type="caution">
    <text evidence="9">The sequence shown here is derived from an EMBL/GenBank/DDBJ whole genome shotgun (WGS) entry which is preliminary data.</text>
</comment>
<dbReference type="GO" id="GO:0005667">
    <property type="term" value="C:transcription regulator complex"/>
    <property type="evidence" value="ECO:0007669"/>
    <property type="project" value="TreeGrafter"/>
</dbReference>
<dbReference type="RefSeq" id="XP_037223583.1">
    <property type="nucleotide sequence ID" value="XM_037360698.1"/>
</dbReference>
<organism evidence="9 10">
    <name type="scientific">Mycena indigotica</name>
    <dbReference type="NCBI Taxonomy" id="2126181"/>
    <lineage>
        <taxon>Eukaryota</taxon>
        <taxon>Fungi</taxon>
        <taxon>Dikarya</taxon>
        <taxon>Basidiomycota</taxon>
        <taxon>Agaricomycotina</taxon>
        <taxon>Agaricomycetes</taxon>
        <taxon>Agaricomycetidae</taxon>
        <taxon>Agaricales</taxon>
        <taxon>Marasmiineae</taxon>
        <taxon>Mycenaceae</taxon>
        <taxon>Mycena</taxon>
    </lineage>
</organism>